<dbReference type="Ensembl" id="ENSSFOT00015083618.1">
    <property type="protein sequence ID" value="ENSSFOP00015052054.1"/>
    <property type="gene ID" value="ENSSFOG00015030121.1"/>
</dbReference>
<dbReference type="OrthoDB" id="5950777at2759"/>
<reference evidence="1 2" key="1">
    <citation type="submission" date="2019-04" db="EMBL/GenBank/DDBJ databases">
        <authorList>
            <consortium name="Wellcome Sanger Institute Data Sharing"/>
        </authorList>
    </citation>
    <scope>NUCLEOTIDE SEQUENCE [LARGE SCALE GENOMIC DNA]</scope>
</reference>
<proteinExistence type="predicted"/>
<protein>
    <submittedName>
        <fullName evidence="1">NCBP2 antisense 2 (head to head)</fullName>
    </submittedName>
</protein>
<keyword evidence="2" id="KW-1185">Reference proteome</keyword>
<organism evidence="1 2">
    <name type="scientific">Scleropages formosus</name>
    <name type="common">Asian bonytongue</name>
    <name type="synonym">Osteoglossum formosum</name>
    <dbReference type="NCBI Taxonomy" id="113540"/>
    <lineage>
        <taxon>Eukaryota</taxon>
        <taxon>Metazoa</taxon>
        <taxon>Chordata</taxon>
        <taxon>Craniata</taxon>
        <taxon>Vertebrata</taxon>
        <taxon>Euteleostomi</taxon>
        <taxon>Actinopterygii</taxon>
        <taxon>Neopterygii</taxon>
        <taxon>Teleostei</taxon>
        <taxon>Osteoglossocephala</taxon>
        <taxon>Osteoglossomorpha</taxon>
        <taxon>Osteoglossiformes</taxon>
        <taxon>Osteoglossidae</taxon>
        <taxon>Scleropages</taxon>
    </lineage>
</organism>
<name>A0A8C9TRS9_SCLFO</name>
<dbReference type="PANTHER" id="PTHR41161">
    <property type="entry name" value="PROTEIN NCBP2AS2"/>
    <property type="match status" value="1"/>
</dbReference>
<evidence type="ECO:0000313" key="1">
    <source>
        <dbReference type="Ensembl" id="ENSSFOP00015052054.1"/>
    </source>
</evidence>
<sequence length="107" mass="12070">MVLRRLLFTLLNNAQVVEKLSESRPVRRAAQLTVFAVTRARIAGRDAAERLLRSHTLRRIQQEAAAGGPKDAGEEVLRRFRRLGRTFADELREGVRDATGERACSRS</sequence>
<reference evidence="1" key="2">
    <citation type="submission" date="2025-08" db="UniProtKB">
        <authorList>
            <consortium name="Ensembl"/>
        </authorList>
    </citation>
    <scope>IDENTIFICATION</scope>
</reference>
<reference evidence="1" key="3">
    <citation type="submission" date="2025-09" db="UniProtKB">
        <authorList>
            <consortium name="Ensembl"/>
        </authorList>
    </citation>
    <scope>IDENTIFICATION</scope>
</reference>
<dbReference type="Proteomes" id="UP000694397">
    <property type="component" value="Chromosome 25"/>
</dbReference>
<dbReference type="PANTHER" id="PTHR41161:SF1">
    <property type="entry name" value="PROTEIN NCBP2AS2"/>
    <property type="match status" value="1"/>
</dbReference>
<dbReference type="GeneTree" id="ENSGT00390000001143"/>
<evidence type="ECO:0000313" key="2">
    <source>
        <dbReference type="Proteomes" id="UP000694397"/>
    </source>
</evidence>
<dbReference type="InterPro" id="IPR042407">
    <property type="entry name" value="NCBP2-AS2"/>
</dbReference>
<dbReference type="AlphaFoldDB" id="A0A8C9TRS9"/>
<accession>A0A8C9TRS9</accession>